<dbReference type="PRINTS" id="PR00300">
    <property type="entry name" value="CLPPROTEASEA"/>
</dbReference>
<dbReference type="PANTHER" id="PTHR11638">
    <property type="entry name" value="ATP-DEPENDENT CLP PROTEASE"/>
    <property type="match status" value="1"/>
</dbReference>
<dbReference type="EMBL" id="CP000531">
    <property type="protein sequence ID" value="ABM39871.1"/>
    <property type="molecule type" value="Genomic_DNA"/>
</dbReference>
<dbReference type="Pfam" id="PF07724">
    <property type="entry name" value="AAA_2"/>
    <property type="match status" value="1"/>
</dbReference>
<dbReference type="InterPro" id="IPR003593">
    <property type="entry name" value="AAA+_ATPase"/>
</dbReference>
<keyword evidence="5" id="KW-1185">Reference proteome</keyword>
<dbReference type="GO" id="GO:0005737">
    <property type="term" value="C:cytoplasm"/>
    <property type="evidence" value="ECO:0007669"/>
    <property type="project" value="TreeGrafter"/>
</dbReference>
<dbReference type="GO" id="GO:0016887">
    <property type="term" value="F:ATP hydrolysis activity"/>
    <property type="evidence" value="ECO:0007669"/>
    <property type="project" value="InterPro"/>
</dbReference>
<dbReference type="CDD" id="cd19499">
    <property type="entry name" value="RecA-like_ClpB_Hsp104-like"/>
    <property type="match status" value="1"/>
</dbReference>
<keyword evidence="2" id="KW-0067">ATP-binding</keyword>
<dbReference type="KEGG" id="pna:Pnap_4603"/>
<evidence type="ECO:0000313" key="4">
    <source>
        <dbReference type="EMBL" id="ABM39871.1"/>
    </source>
</evidence>
<dbReference type="InterPro" id="IPR001270">
    <property type="entry name" value="ClpA/B"/>
</dbReference>
<proteinExistence type="predicted"/>
<dbReference type="AlphaFoldDB" id="A1VW43"/>
<name>A1VW43_POLNA</name>
<dbReference type="GO" id="GO:0034605">
    <property type="term" value="P:cellular response to heat"/>
    <property type="evidence" value="ECO:0007669"/>
    <property type="project" value="TreeGrafter"/>
</dbReference>
<sequence>MLMAEEIASWQSAFRRECTIRRAVILHGNVVDVVPSAQQSGTWGTSKDAATQILREIGFSHVVAWDRVHGISGVSDTVWRLLQAATVPSTATENRPVTGDEYDIPDRLPAAKAPSSGNTKVSPDDFLATAATHMRQNTSPERVAFVVDWSQYLFGSANSLTEIERGWMLRIGQAVRDASVSTAQDEMKRAQPLIVFIAEGGLTVPPALYLNNPLFKVVTIPLPSRSLRQETLLRLAHVLHVVPAIAPHSPALTELTDALEGVTLRDILNLARLSRQAAEATGIDALVSLYKYGSRHSPWEQLDRTKLADVKNTLGRRVKGQTEAIEAVSRVLIRAYTGLSGLQHSVRQRTPKGVLFFVGPTGVGKTELAKALAHFLFGDDEACLRFDMSEFNHEHADQRLVGAPPGYVGFEEGGQLTNAVKRRPFSLILFDEIEKAHPRILDKFLQILEDGRLTDGKGDTVSFSETVIVFTSNIGAASVNPDDPDVRSAFVEKVRNHFVKKLERPELLGRIGEGNIIPFNFIADESFLVDIARVKLEPLRQRLKEKWGIAKVEFEDETRALTAIVRQVDRTAGGRGVPNAMTTQLFDPLSQFLFDQLTHAEAATGRSLIVAQAGTTVHFDFQLL</sequence>
<protein>
    <submittedName>
        <fullName evidence="4">ATPase AAA-2 domain protein</fullName>
    </submittedName>
</protein>
<dbReference type="InterPro" id="IPR027417">
    <property type="entry name" value="P-loop_NTPase"/>
</dbReference>
<keyword evidence="4" id="KW-0614">Plasmid</keyword>
<evidence type="ECO:0000256" key="1">
    <source>
        <dbReference type="ARBA" id="ARBA00022741"/>
    </source>
</evidence>
<evidence type="ECO:0000313" key="5">
    <source>
        <dbReference type="Proteomes" id="UP000000644"/>
    </source>
</evidence>
<accession>A1VW43</accession>
<dbReference type="eggNOG" id="COG0542">
    <property type="taxonomic scope" value="Bacteria"/>
</dbReference>
<feature type="domain" description="AAA+ ATPase" evidence="3">
    <location>
        <begin position="351"/>
        <end position="504"/>
    </location>
</feature>
<keyword evidence="1" id="KW-0547">Nucleotide-binding</keyword>
<dbReference type="HOGENOM" id="CLU_005070_9_4_4"/>
<dbReference type="InterPro" id="IPR050130">
    <property type="entry name" value="ClpA_ClpB"/>
</dbReference>
<organism evidence="4 5">
    <name type="scientific">Polaromonas naphthalenivorans (strain CJ2)</name>
    <dbReference type="NCBI Taxonomy" id="365044"/>
    <lineage>
        <taxon>Bacteria</taxon>
        <taxon>Pseudomonadati</taxon>
        <taxon>Pseudomonadota</taxon>
        <taxon>Betaproteobacteria</taxon>
        <taxon>Burkholderiales</taxon>
        <taxon>Comamonadaceae</taxon>
        <taxon>Polaromonas</taxon>
    </lineage>
</organism>
<reference evidence="5" key="1">
    <citation type="journal article" date="2009" name="Environ. Microbiol.">
        <title>The genome of Polaromonas naphthalenivorans strain CJ2, isolated from coal tar-contaminated sediment, reveals physiological and metabolic versatility and evolution through extensive horizontal gene transfer.</title>
        <authorList>
            <person name="Yagi J.M."/>
            <person name="Sims D."/>
            <person name="Brettin T."/>
            <person name="Bruce D."/>
            <person name="Madsen E.L."/>
        </authorList>
    </citation>
    <scope>NUCLEOTIDE SEQUENCE [LARGE SCALE GENOMIC DNA]</scope>
    <source>
        <strain evidence="5">CJ2</strain>
        <plasmid evidence="5">Plasmid pPNAP02</plasmid>
    </source>
</reference>
<dbReference type="SMART" id="SM00382">
    <property type="entry name" value="AAA"/>
    <property type="match status" value="1"/>
</dbReference>
<dbReference type="PANTHER" id="PTHR11638:SF18">
    <property type="entry name" value="HEAT SHOCK PROTEIN 104"/>
    <property type="match status" value="1"/>
</dbReference>
<gene>
    <name evidence="4" type="ordered locus">Pnap_4603</name>
</gene>
<dbReference type="Gene3D" id="3.40.50.300">
    <property type="entry name" value="P-loop containing nucleotide triphosphate hydrolases"/>
    <property type="match status" value="1"/>
</dbReference>
<dbReference type="SUPFAM" id="SSF52540">
    <property type="entry name" value="P-loop containing nucleoside triphosphate hydrolases"/>
    <property type="match status" value="1"/>
</dbReference>
<dbReference type="Proteomes" id="UP000000644">
    <property type="component" value="Plasmid pPNAP02"/>
</dbReference>
<dbReference type="InterPro" id="IPR003959">
    <property type="entry name" value="ATPase_AAA_core"/>
</dbReference>
<dbReference type="RefSeq" id="WP_011798094.1">
    <property type="nucleotide sequence ID" value="NC_008758.1"/>
</dbReference>
<geneLocation type="plasmid" evidence="4 5">
    <name>pPNAP02</name>
</geneLocation>
<evidence type="ECO:0000259" key="3">
    <source>
        <dbReference type="SMART" id="SM00382"/>
    </source>
</evidence>
<evidence type="ECO:0000256" key="2">
    <source>
        <dbReference type="ARBA" id="ARBA00022840"/>
    </source>
</evidence>
<dbReference type="GO" id="GO:0005524">
    <property type="term" value="F:ATP binding"/>
    <property type="evidence" value="ECO:0007669"/>
    <property type="project" value="UniProtKB-KW"/>
</dbReference>